<dbReference type="EMBL" id="VSSQ01046136">
    <property type="protein sequence ID" value="MPN00089.1"/>
    <property type="molecule type" value="Genomic_DNA"/>
</dbReference>
<proteinExistence type="predicted"/>
<accession>A0A645EG50</accession>
<gene>
    <name evidence="1" type="ORF">SDC9_147283</name>
</gene>
<dbReference type="AlphaFoldDB" id="A0A645EG50"/>
<reference evidence="1" key="1">
    <citation type="submission" date="2019-08" db="EMBL/GenBank/DDBJ databases">
        <authorList>
            <person name="Kucharzyk K."/>
            <person name="Murdoch R.W."/>
            <person name="Higgins S."/>
            <person name="Loffler F."/>
        </authorList>
    </citation>
    <scope>NUCLEOTIDE SEQUENCE</scope>
</reference>
<organism evidence="1">
    <name type="scientific">bioreactor metagenome</name>
    <dbReference type="NCBI Taxonomy" id="1076179"/>
    <lineage>
        <taxon>unclassified sequences</taxon>
        <taxon>metagenomes</taxon>
        <taxon>ecological metagenomes</taxon>
    </lineage>
</organism>
<comment type="caution">
    <text evidence="1">The sequence shown here is derived from an EMBL/GenBank/DDBJ whole genome shotgun (WGS) entry which is preliminary data.</text>
</comment>
<evidence type="ECO:0000313" key="1">
    <source>
        <dbReference type="EMBL" id="MPN00089.1"/>
    </source>
</evidence>
<sequence length="76" mass="8373">MAVVCGKRIDIRNYSTVAINAAVDGFQHEAFETCIDFINSQRLFGLIQQVMAHEGVKILLPVISEKLLKQSPVTGV</sequence>
<name>A0A645EG50_9ZZZZ</name>
<protein>
    <submittedName>
        <fullName evidence="1">Uncharacterized protein</fullName>
    </submittedName>
</protein>